<dbReference type="PROSITE" id="PS50994">
    <property type="entry name" value="INTEGRASE"/>
    <property type="match status" value="1"/>
</dbReference>
<organism evidence="3 4">
    <name type="scientific">Lactuca sativa</name>
    <name type="common">Garden lettuce</name>
    <dbReference type="NCBI Taxonomy" id="4236"/>
    <lineage>
        <taxon>Eukaryota</taxon>
        <taxon>Viridiplantae</taxon>
        <taxon>Streptophyta</taxon>
        <taxon>Embryophyta</taxon>
        <taxon>Tracheophyta</taxon>
        <taxon>Spermatophyta</taxon>
        <taxon>Magnoliopsida</taxon>
        <taxon>eudicotyledons</taxon>
        <taxon>Gunneridae</taxon>
        <taxon>Pentapetalae</taxon>
        <taxon>asterids</taxon>
        <taxon>campanulids</taxon>
        <taxon>Asterales</taxon>
        <taxon>Asteraceae</taxon>
        <taxon>Cichorioideae</taxon>
        <taxon>Cichorieae</taxon>
        <taxon>Lactucinae</taxon>
        <taxon>Lactuca</taxon>
    </lineage>
</organism>
<comment type="caution">
    <text evidence="3">The sequence shown here is derived from an EMBL/GenBank/DDBJ whole genome shotgun (WGS) entry which is preliminary data.</text>
</comment>
<keyword evidence="1" id="KW-0812">Transmembrane</keyword>
<evidence type="ECO:0000256" key="1">
    <source>
        <dbReference type="SAM" id="Phobius"/>
    </source>
</evidence>
<reference evidence="3 4" key="1">
    <citation type="journal article" date="2017" name="Nat. Commun.">
        <title>Genome assembly with in vitro proximity ligation data and whole-genome triplication in lettuce.</title>
        <authorList>
            <person name="Reyes-Chin-Wo S."/>
            <person name="Wang Z."/>
            <person name="Yang X."/>
            <person name="Kozik A."/>
            <person name="Arikit S."/>
            <person name="Song C."/>
            <person name="Xia L."/>
            <person name="Froenicke L."/>
            <person name="Lavelle D.O."/>
            <person name="Truco M.J."/>
            <person name="Xia R."/>
            <person name="Zhu S."/>
            <person name="Xu C."/>
            <person name="Xu H."/>
            <person name="Xu X."/>
            <person name="Cox K."/>
            <person name="Korf I."/>
            <person name="Meyers B.C."/>
            <person name="Michelmore R.W."/>
        </authorList>
    </citation>
    <scope>NUCLEOTIDE SEQUENCE [LARGE SCALE GENOMIC DNA]</scope>
    <source>
        <strain evidence="4">cv. Salinas</strain>
        <tissue evidence="3">Seedlings</tissue>
    </source>
</reference>
<accession>A0A9R1XRP8</accession>
<dbReference type="InterPro" id="IPR039537">
    <property type="entry name" value="Retrotran_Ty1/copia-like"/>
</dbReference>
<keyword evidence="4" id="KW-1185">Reference proteome</keyword>
<proteinExistence type="predicted"/>
<dbReference type="InterPro" id="IPR012337">
    <property type="entry name" value="RNaseH-like_sf"/>
</dbReference>
<dbReference type="PANTHER" id="PTHR42648:SF26">
    <property type="entry name" value="INTEGRASE CATALYTIC DOMAIN-CONTAINING PROTEIN"/>
    <property type="match status" value="1"/>
</dbReference>
<dbReference type="Gene3D" id="3.30.420.10">
    <property type="entry name" value="Ribonuclease H-like superfamily/Ribonuclease H"/>
    <property type="match status" value="1"/>
</dbReference>
<evidence type="ECO:0000313" key="4">
    <source>
        <dbReference type="Proteomes" id="UP000235145"/>
    </source>
</evidence>
<name>A0A9R1XRP8_LACSA</name>
<evidence type="ECO:0000259" key="2">
    <source>
        <dbReference type="PROSITE" id="PS50994"/>
    </source>
</evidence>
<keyword evidence="1" id="KW-0472">Membrane</keyword>
<dbReference type="AlphaFoldDB" id="A0A9R1XRP8"/>
<evidence type="ECO:0000313" key="3">
    <source>
        <dbReference type="EMBL" id="KAJ0219334.1"/>
    </source>
</evidence>
<dbReference type="Proteomes" id="UP000235145">
    <property type="component" value="Unassembled WGS sequence"/>
</dbReference>
<dbReference type="SUPFAM" id="SSF53098">
    <property type="entry name" value="Ribonuclease H-like"/>
    <property type="match status" value="1"/>
</dbReference>
<sequence>MLLLGQVHTNYSYGLRHLIQYSNHVSHDVSSLDSHTPYFGEDFLHVGNSIGIPILHIGFTCFYSPSKSFTLSNILHVHETKKNPLSIQKNFLTTMTILPKLPSSQVQETTGCTQSSFRLFKIFLKLHSPPSRLPLISSINGRVTLIHNFLILCVLSIVFLVSHTFCKSCHIGKHILDLLVCDVWGPTHMTSFDRNNYFLLCVDDFSHFMWIFPLKRKSDVIKVFKQFVSVFKRQFSTKLKLFRKLNQFFTSLGIIHRLSYPHTSQQKGLVERRHRHAVETGLTLLAQLGVPNTFWHFAFDIVVYLINRMPSQTTSHISLFESVFKRHLDFLLFKGFWMSMLFTSKNL</sequence>
<feature type="domain" description="Integrase catalytic" evidence="2">
    <location>
        <begin position="170"/>
        <end position="327"/>
    </location>
</feature>
<dbReference type="InterPro" id="IPR001584">
    <property type="entry name" value="Integrase_cat-core"/>
</dbReference>
<feature type="transmembrane region" description="Helical" evidence="1">
    <location>
        <begin position="145"/>
        <end position="165"/>
    </location>
</feature>
<dbReference type="PANTHER" id="PTHR42648">
    <property type="entry name" value="TRANSPOSASE, PUTATIVE-RELATED"/>
    <property type="match status" value="1"/>
</dbReference>
<gene>
    <name evidence="3" type="ORF">LSAT_V11C300128880</name>
</gene>
<dbReference type="GO" id="GO:0003676">
    <property type="term" value="F:nucleic acid binding"/>
    <property type="evidence" value="ECO:0007669"/>
    <property type="project" value="InterPro"/>
</dbReference>
<keyword evidence="1" id="KW-1133">Transmembrane helix</keyword>
<dbReference type="GO" id="GO:0015074">
    <property type="term" value="P:DNA integration"/>
    <property type="evidence" value="ECO:0007669"/>
    <property type="project" value="InterPro"/>
</dbReference>
<protein>
    <recommendedName>
        <fullName evidence="2">Integrase catalytic domain-containing protein</fullName>
    </recommendedName>
</protein>
<dbReference type="EMBL" id="NBSK02000003">
    <property type="protein sequence ID" value="KAJ0219334.1"/>
    <property type="molecule type" value="Genomic_DNA"/>
</dbReference>
<dbReference type="InterPro" id="IPR036397">
    <property type="entry name" value="RNaseH_sf"/>
</dbReference>